<evidence type="ECO:0000256" key="6">
    <source>
        <dbReference type="ARBA" id="ARBA00022842"/>
    </source>
</evidence>
<gene>
    <name evidence="12" type="primary">LOC113204597</name>
</gene>
<evidence type="ECO:0000313" key="12">
    <source>
        <dbReference type="RefSeq" id="XP_026275607.2"/>
    </source>
</evidence>
<comment type="cofactor">
    <cofactor evidence="2">
        <name>Mg(2+)</name>
        <dbReference type="ChEBI" id="CHEBI:18420"/>
    </cofactor>
</comment>
<evidence type="ECO:0000256" key="3">
    <source>
        <dbReference type="ARBA" id="ARBA00005582"/>
    </source>
</evidence>
<protein>
    <submittedName>
        <fullName evidence="12">8-oxo-dGDP phosphatase NUDT18</fullName>
    </submittedName>
</protein>
<dbReference type="Gene3D" id="3.90.79.10">
    <property type="entry name" value="Nucleoside Triphosphate Pyrophosphohydrolase"/>
    <property type="match status" value="1"/>
</dbReference>
<name>A0A6J1S3J7_FRAOC</name>
<dbReference type="SUPFAM" id="SSF55811">
    <property type="entry name" value="Nudix"/>
    <property type="match status" value="1"/>
</dbReference>
<dbReference type="InterPro" id="IPR042970">
    <property type="entry name" value="NUDT18_NUDIX"/>
</dbReference>
<evidence type="ECO:0000256" key="7">
    <source>
        <dbReference type="ARBA" id="ARBA00023211"/>
    </source>
</evidence>
<dbReference type="PANTHER" id="PTHR22769:SF56">
    <property type="entry name" value="8-OXO-DGDP PHOSPHATASE NUDT18"/>
    <property type="match status" value="1"/>
</dbReference>
<dbReference type="GO" id="GO:0046872">
    <property type="term" value="F:metal ion binding"/>
    <property type="evidence" value="ECO:0007669"/>
    <property type="project" value="UniProtKB-KW"/>
</dbReference>
<evidence type="ECO:0000256" key="1">
    <source>
        <dbReference type="ARBA" id="ARBA00001936"/>
    </source>
</evidence>
<dbReference type="InterPro" id="IPR000086">
    <property type="entry name" value="NUDIX_hydrolase_dom"/>
</dbReference>
<dbReference type="KEGG" id="foc:113204597"/>
<dbReference type="PROSITE" id="PS00893">
    <property type="entry name" value="NUDIX_BOX"/>
    <property type="match status" value="1"/>
</dbReference>
<dbReference type="Proteomes" id="UP000504606">
    <property type="component" value="Unplaced"/>
</dbReference>
<dbReference type="PRINTS" id="PR00502">
    <property type="entry name" value="NUDIXFAMILY"/>
</dbReference>
<evidence type="ECO:0000256" key="2">
    <source>
        <dbReference type="ARBA" id="ARBA00001946"/>
    </source>
</evidence>
<dbReference type="InterPro" id="IPR020084">
    <property type="entry name" value="NUDIX_hydrolase_CS"/>
</dbReference>
<dbReference type="InterPro" id="IPR020476">
    <property type="entry name" value="Nudix_hydrolase"/>
</dbReference>
<dbReference type="RefSeq" id="XP_026275607.2">
    <property type="nucleotide sequence ID" value="XM_026419822.2"/>
</dbReference>
<evidence type="ECO:0000256" key="4">
    <source>
        <dbReference type="ARBA" id="ARBA00022723"/>
    </source>
</evidence>
<keyword evidence="5 8" id="KW-0378">Hydrolase</keyword>
<dbReference type="CDD" id="cd04671">
    <property type="entry name" value="NUDIX_8DGDPP_Nudt18"/>
    <property type="match status" value="1"/>
</dbReference>
<accession>A0A6J1S3J7</accession>
<keyword evidence="7" id="KW-0464">Manganese</keyword>
<dbReference type="Pfam" id="PF00293">
    <property type="entry name" value="NUDIX"/>
    <property type="match status" value="1"/>
</dbReference>
<keyword evidence="4" id="KW-0479">Metal-binding</keyword>
<keyword evidence="6" id="KW-0460">Magnesium</keyword>
<evidence type="ECO:0000256" key="8">
    <source>
        <dbReference type="RuleBase" id="RU003476"/>
    </source>
</evidence>
<proteinExistence type="inferred from homology"/>
<sequence>MACRFCLRCVASACVGLVLSSVTSVDKAMEQVEASIRKLLNGEILEDEDELCDFTLAAQNEATAAKGVTPTTPSDYVPILGNTVTYIVMGVLFNSQGEVLMMQEAKSSCAGQWYLPAGRVNPGENLEEAVVREVLEETGLEMQPTTLLMVECASKAWFRFVFAGTITGGRLKTPADADSESLQAKWIQDINELSLRASDIHNIIEMARGHYSIIANNQPIHANLVPVVKAHKKLLLRLVVCARQKSSNRLHILLSEKTEVHLPMCEINHNRNLHSLLHKFMIEIFGADVPAHKPHGLMSVEHCGRPEAMHDGLCLTVLVSFRVPLEEVFPIDKYNWFQISKDLAEKLLACLPRNMTLPLNVIR</sequence>
<dbReference type="GeneID" id="113204597"/>
<organism evidence="11 12">
    <name type="scientific">Frankliniella occidentalis</name>
    <name type="common">Western flower thrips</name>
    <name type="synonym">Euthrips occidentalis</name>
    <dbReference type="NCBI Taxonomy" id="133901"/>
    <lineage>
        <taxon>Eukaryota</taxon>
        <taxon>Metazoa</taxon>
        <taxon>Ecdysozoa</taxon>
        <taxon>Arthropoda</taxon>
        <taxon>Hexapoda</taxon>
        <taxon>Insecta</taxon>
        <taxon>Pterygota</taxon>
        <taxon>Neoptera</taxon>
        <taxon>Paraneoptera</taxon>
        <taxon>Thysanoptera</taxon>
        <taxon>Terebrantia</taxon>
        <taxon>Thripoidea</taxon>
        <taxon>Thripidae</taxon>
        <taxon>Frankliniella</taxon>
    </lineage>
</organism>
<dbReference type="GO" id="GO:0044715">
    <property type="term" value="F:8-oxo-dGDP phosphatase activity"/>
    <property type="evidence" value="ECO:0007669"/>
    <property type="project" value="TreeGrafter"/>
</dbReference>
<dbReference type="GO" id="GO:0044716">
    <property type="term" value="F:8-oxo-GDP phosphatase activity"/>
    <property type="evidence" value="ECO:0007669"/>
    <property type="project" value="TreeGrafter"/>
</dbReference>
<evidence type="ECO:0000259" key="10">
    <source>
        <dbReference type="PROSITE" id="PS51462"/>
    </source>
</evidence>
<feature type="domain" description="Nudix hydrolase" evidence="10">
    <location>
        <begin position="83"/>
        <end position="208"/>
    </location>
</feature>
<feature type="signal peptide" evidence="9">
    <location>
        <begin position="1"/>
        <end position="20"/>
    </location>
</feature>
<evidence type="ECO:0000256" key="5">
    <source>
        <dbReference type="ARBA" id="ARBA00022801"/>
    </source>
</evidence>
<keyword evidence="9" id="KW-0732">Signal</keyword>
<comment type="cofactor">
    <cofactor evidence="1">
        <name>Mn(2+)</name>
        <dbReference type="ChEBI" id="CHEBI:29035"/>
    </cofactor>
</comment>
<dbReference type="OrthoDB" id="10005910at2759"/>
<dbReference type="AlphaFoldDB" id="A0A6J1S3J7"/>
<dbReference type="PROSITE" id="PS51462">
    <property type="entry name" value="NUDIX"/>
    <property type="match status" value="1"/>
</dbReference>
<dbReference type="PANTHER" id="PTHR22769">
    <property type="entry name" value="MUTT/NUDIX HYDROLASE"/>
    <property type="match status" value="1"/>
</dbReference>
<reference evidence="12" key="1">
    <citation type="submission" date="2025-08" db="UniProtKB">
        <authorList>
            <consortium name="RefSeq"/>
        </authorList>
    </citation>
    <scope>IDENTIFICATION</scope>
    <source>
        <tissue evidence="12">Whole organism</tissue>
    </source>
</reference>
<dbReference type="InterPro" id="IPR015797">
    <property type="entry name" value="NUDIX_hydrolase-like_dom_sf"/>
</dbReference>
<keyword evidence="11" id="KW-1185">Reference proteome</keyword>
<evidence type="ECO:0000313" key="11">
    <source>
        <dbReference type="Proteomes" id="UP000504606"/>
    </source>
</evidence>
<evidence type="ECO:0000256" key="9">
    <source>
        <dbReference type="SAM" id="SignalP"/>
    </source>
</evidence>
<comment type="similarity">
    <text evidence="3 8">Belongs to the Nudix hydrolase family.</text>
</comment>
<feature type="chain" id="PRO_5038798784" evidence="9">
    <location>
        <begin position="21"/>
        <end position="363"/>
    </location>
</feature>